<dbReference type="InterPro" id="IPR000859">
    <property type="entry name" value="CUB_dom"/>
</dbReference>
<comment type="caution">
    <text evidence="6">The sequence shown here is derived from an EMBL/GenBank/DDBJ whole genome shotgun (WGS) entry which is preliminary data.</text>
</comment>
<dbReference type="InterPro" id="IPR035914">
    <property type="entry name" value="Sperma_CUB_dom_sf"/>
</dbReference>
<evidence type="ECO:0000313" key="6">
    <source>
        <dbReference type="EMBL" id="OWF42484.1"/>
    </source>
</evidence>
<proteinExistence type="predicted"/>
<feature type="region of interest" description="Disordered" evidence="3">
    <location>
        <begin position="428"/>
        <end position="450"/>
    </location>
</feature>
<dbReference type="SUPFAM" id="SSF49854">
    <property type="entry name" value="Spermadhesin, CUB domain"/>
    <property type="match status" value="1"/>
</dbReference>
<feature type="domain" description="CUB" evidence="5">
    <location>
        <begin position="67"/>
        <end position="123"/>
    </location>
</feature>
<dbReference type="Pfam" id="PF00431">
    <property type="entry name" value="CUB"/>
    <property type="match status" value="1"/>
</dbReference>
<keyword evidence="4" id="KW-0472">Membrane</keyword>
<keyword evidence="1 2" id="KW-1015">Disulfide bond</keyword>
<dbReference type="PROSITE" id="PS01180">
    <property type="entry name" value="CUB"/>
    <property type="match status" value="1"/>
</dbReference>
<comment type="caution">
    <text evidence="2">Lacks conserved residue(s) required for the propagation of feature annotation.</text>
</comment>
<dbReference type="Gene3D" id="2.60.120.290">
    <property type="entry name" value="Spermadhesin, CUB domain"/>
    <property type="match status" value="1"/>
</dbReference>
<evidence type="ECO:0000259" key="5">
    <source>
        <dbReference type="PROSITE" id="PS01180"/>
    </source>
</evidence>
<reference evidence="6 7" key="1">
    <citation type="journal article" date="2017" name="Nat. Ecol. Evol.">
        <title>Scallop genome provides insights into evolution of bilaterian karyotype and development.</title>
        <authorList>
            <person name="Wang S."/>
            <person name="Zhang J."/>
            <person name="Jiao W."/>
            <person name="Li J."/>
            <person name="Xun X."/>
            <person name="Sun Y."/>
            <person name="Guo X."/>
            <person name="Huan P."/>
            <person name="Dong B."/>
            <person name="Zhang L."/>
            <person name="Hu X."/>
            <person name="Sun X."/>
            <person name="Wang J."/>
            <person name="Zhao C."/>
            <person name="Wang Y."/>
            <person name="Wang D."/>
            <person name="Huang X."/>
            <person name="Wang R."/>
            <person name="Lv J."/>
            <person name="Li Y."/>
            <person name="Zhang Z."/>
            <person name="Liu B."/>
            <person name="Lu W."/>
            <person name="Hui Y."/>
            <person name="Liang J."/>
            <person name="Zhou Z."/>
            <person name="Hou R."/>
            <person name="Li X."/>
            <person name="Liu Y."/>
            <person name="Li H."/>
            <person name="Ning X."/>
            <person name="Lin Y."/>
            <person name="Zhao L."/>
            <person name="Xing Q."/>
            <person name="Dou J."/>
            <person name="Li Y."/>
            <person name="Mao J."/>
            <person name="Guo H."/>
            <person name="Dou H."/>
            <person name="Li T."/>
            <person name="Mu C."/>
            <person name="Jiang W."/>
            <person name="Fu Q."/>
            <person name="Fu X."/>
            <person name="Miao Y."/>
            <person name="Liu J."/>
            <person name="Yu Q."/>
            <person name="Li R."/>
            <person name="Liao H."/>
            <person name="Li X."/>
            <person name="Kong Y."/>
            <person name="Jiang Z."/>
            <person name="Chourrout D."/>
            <person name="Li R."/>
            <person name="Bao Z."/>
        </authorList>
    </citation>
    <scope>NUCLEOTIDE SEQUENCE [LARGE SCALE GENOMIC DNA]</scope>
    <source>
        <strain evidence="6 7">PY_sf001</strain>
    </source>
</reference>
<evidence type="ECO:0000256" key="3">
    <source>
        <dbReference type="SAM" id="MobiDB-lite"/>
    </source>
</evidence>
<name>A0A210Q150_MIZYE</name>
<keyword evidence="4" id="KW-1133">Transmembrane helix</keyword>
<sequence length="489" mass="54060">MLLCDRSQILITNVTESSTGTDDVRAFQNLRRMCMGKSSCDTSVICKKKSLKVSYLCISEFSMERSCPGTLQSLASADGFIQSPSYPSTSIERCQWQISVPKDSYVTITVHDLEKTGQTQSHCEAGIQLSTTRDCVNHTLPSKTICHADNLDPMIACGVVTVNLVPSDRQHSKVRFWLSYKVIQFGDDFDLDLRQLSTTCPEGTYDKHMSVVSSLQGLPDDSFIQPDPFDITSKEVVTSNITILERREIIQADMTERTVFYIAVAVAAISLTGLVIVTVVCIRRQRTLKAAGSIQVNRLPAHPTVSNASANRPLPPIDKETKPVKQNGQPAARASLQDGYSRVADEIPYNSSQDSTRSPAYAEVDDNISPAPGHHVFRFGLNGERKSSVENVYSELNEEGDVYYEIYDKYAASPGPLSNDHAQLLKNKKSDKTHSISPKPGRSSIRPISFEGPYAHMDGRTVSKDLSDSDCSLVLMDNEVYDHYESAHV</sequence>
<evidence type="ECO:0000256" key="4">
    <source>
        <dbReference type="SAM" id="Phobius"/>
    </source>
</evidence>
<organism evidence="6 7">
    <name type="scientific">Mizuhopecten yessoensis</name>
    <name type="common">Japanese scallop</name>
    <name type="synonym">Patinopecten yessoensis</name>
    <dbReference type="NCBI Taxonomy" id="6573"/>
    <lineage>
        <taxon>Eukaryota</taxon>
        <taxon>Metazoa</taxon>
        <taxon>Spiralia</taxon>
        <taxon>Lophotrochozoa</taxon>
        <taxon>Mollusca</taxon>
        <taxon>Bivalvia</taxon>
        <taxon>Autobranchia</taxon>
        <taxon>Pteriomorphia</taxon>
        <taxon>Pectinida</taxon>
        <taxon>Pectinoidea</taxon>
        <taxon>Pectinidae</taxon>
        <taxon>Mizuhopecten</taxon>
    </lineage>
</organism>
<keyword evidence="7" id="KW-1185">Reference proteome</keyword>
<dbReference type="EMBL" id="NEDP02005266">
    <property type="protein sequence ID" value="OWF42484.1"/>
    <property type="molecule type" value="Genomic_DNA"/>
</dbReference>
<keyword evidence="4" id="KW-0812">Transmembrane</keyword>
<evidence type="ECO:0000313" key="7">
    <source>
        <dbReference type="Proteomes" id="UP000242188"/>
    </source>
</evidence>
<feature type="disulfide bond" evidence="2">
    <location>
        <begin position="67"/>
        <end position="94"/>
    </location>
</feature>
<dbReference type="OrthoDB" id="6110088at2759"/>
<protein>
    <recommendedName>
        <fullName evidence="5">CUB domain-containing protein</fullName>
    </recommendedName>
</protein>
<dbReference type="AlphaFoldDB" id="A0A210Q150"/>
<dbReference type="Proteomes" id="UP000242188">
    <property type="component" value="Unassembled WGS sequence"/>
</dbReference>
<evidence type="ECO:0000256" key="2">
    <source>
        <dbReference type="PROSITE-ProRule" id="PRU00059"/>
    </source>
</evidence>
<accession>A0A210Q150</accession>
<gene>
    <name evidence="6" type="ORF">KP79_PYT19079</name>
</gene>
<feature type="transmembrane region" description="Helical" evidence="4">
    <location>
        <begin position="259"/>
        <end position="282"/>
    </location>
</feature>
<feature type="region of interest" description="Disordered" evidence="3">
    <location>
        <begin position="303"/>
        <end position="337"/>
    </location>
</feature>
<evidence type="ECO:0000256" key="1">
    <source>
        <dbReference type="ARBA" id="ARBA00023157"/>
    </source>
</evidence>